<accession>A0AAD3XX47</accession>
<evidence type="ECO:0000313" key="3">
    <source>
        <dbReference type="Proteomes" id="UP001279734"/>
    </source>
</evidence>
<dbReference type="GO" id="GO:0006351">
    <property type="term" value="P:DNA-templated transcription"/>
    <property type="evidence" value="ECO:0007669"/>
    <property type="project" value="InterPro"/>
</dbReference>
<feature type="region of interest" description="Disordered" evidence="1">
    <location>
        <begin position="153"/>
        <end position="173"/>
    </location>
</feature>
<organism evidence="2 3">
    <name type="scientific">Nepenthes gracilis</name>
    <name type="common">Slender pitcher plant</name>
    <dbReference type="NCBI Taxonomy" id="150966"/>
    <lineage>
        <taxon>Eukaryota</taxon>
        <taxon>Viridiplantae</taxon>
        <taxon>Streptophyta</taxon>
        <taxon>Embryophyta</taxon>
        <taxon>Tracheophyta</taxon>
        <taxon>Spermatophyta</taxon>
        <taxon>Magnoliopsida</taxon>
        <taxon>eudicotyledons</taxon>
        <taxon>Gunneridae</taxon>
        <taxon>Pentapetalae</taxon>
        <taxon>Caryophyllales</taxon>
        <taxon>Nepenthaceae</taxon>
        <taxon>Nepenthes</taxon>
    </lineage>
</organism>
<reference evidence="2" key="1">
    <citation type="submission" date="2023-05" db="EMBL/GenBank/DDBJ databases">
        <title>Nepenthes gracilis genome sequencing.</title>
        <authorList>
            <person name="Fukushima K."/>
        </authorList>
    </citation>
    <scope>NUCLEOTIDE SEQUENCE</scope>
    <source>
        <strain evidence="2">SING2019-196</strain>
    </source>
</reference>
<dbReference type="InterPro" id="IPR036575">
    <property type="entry name" value="TFIIS_cen_dom_sf"/>
</dbReference>
<evidence type="ECO:0000256" key="1">
    <source>
        <dbReference type="SAM" id="MobiDB-lite"/>
    </source>
</evidence>
<keyword evidence="3" id="KW-1185">Reference proteome</keyword>
<sequence>MDRVISPRPEKISRTEKVTVERKLENSGSAEAVKVERITKQQKQAYSVKRPSTVSNTPPKLSSMIKCNDSNRDRLRELLFEVLSKVSSEANESIREEVDACDPIQVAISVESTMFEKWGSSILGLWNLPERISPEWISGEVFRSGKCRAADVRSTRGPAETGEDFQRASSEVEMQSVISGDRIARVAK</sequence>
<feature type="compositionally biased region" description="Polar residues" evidence="1">
    <location>
        <begin position="45"/>
        <end position="60"/>
    </location>
</feature>
<dbReference type="Proteomes" id="UP001279734">
    <property type="component" value="Unassembled WGS sequence"/>
</dbReference>
<dbReference type="SUPFAM" id="SSF46942">
    <property type="entry name" value="Elongation factor TFIIS domain 2"/>
    <property type="match status" value="1"/>
</dbReference>
<dbReference type="EMBL" id="BSYO01000020">
    <property type="protein sequence ID" value="GMH19366.1"/>
    <property type="molecule type" value="Genomic_DNA"/>
</dbReference>
<proteinExistence type="predicted"/>
<dbReference type="AlphaFoldDB" id="A0AAD3XX47"/>
<feature type="region of interest" description="Disordered" evidence="1">
    <location>
        <begin position="45"/>
        <end position="64"/>
    </location>
</feature>
<name>A0AAD3XX47_NEPGR</name>
<comment type="caution">
    <text evidence="2">The sequence shown here is derived from an EMBL/GenBank/DDBJ whole genome shotgun (WGS) entry which is preliminary data.</text>
</comment>
<gene>
    <name evidence="2" type="ORF">Nepgr_021207</name>
</gene>
<protein>
    <submittedName>
        <fullName evidence="2">Uncharacterized protein</fullName>
    </submittedName>
</protein>
<evidence type="ECO:0000313" key="2">
    <source>
        <dbReference type="EMBL" id="GMH19366.1"/>
    </source>
</evidence>